<evidence type="ECO:0000256" key="4">
    <source>
        <dbReference type="PROSITE-ProRule" id="PRU00024"/>
    </source>
</evidence>
<dbReference type="InterPro" id="IPR013083">
    <property type="entry name" value="Znf_RING/FYVE/PHD"/>
</dbReference>
<dbReference type="Pfam" id="PF13445">
    <property type="entry name" value="zf-RING_UBOX"/>
    <property type="match status" value="1"/>
</dbReference>
<dbReference type="InterPro" id="IPR001841">
    <property type="entry name" value="Znf_RING"/>
</dbReference>
<keyword evidence="2 4" id="KW-0863">Zinc-finger</keyword>
<dbReference type="Gene3D" id="3.30.160.60">
    <property type="entry name" value="Classic Zinc Finger"/>
    <property type="match status" value="1"/>
</dbReference>
<dbReference type="InterPro" id="IPR027370">
    <property type="entry name" value="Znf-RING_euk"/>
</dbReference>
<dbReference type="SMART" id="SM00336">
    <property type="entry name" value="BBOX"/>
    <property type="match status" value="1"/>
</dbReference>
<dbReference type="OrthoDB" id="6123229at2759"/>
<dbReference type="EMBL" id="CACVKT020006198">
    <property type="protein sequence ID" value="CAC5400284.1"/>
    <property type="molecule type" value="Genomic_DNA"/>
</dbReference>
<dbReference type="InterPro" id="IPR000315">
    <property type="entry name" value="Znf_B-box"/>
</dbReference>
<accession>A0A6J8CZ97</accession>
<dbReference type="InterPro" id="IPR047153">
    <property type="entry name" value="TRIM45/56/19-like"/>
</dbReference>
<protein>
    <submittedName>
        <fullName evidence="7">TRIM2_3</fullName>
    </submittedName>
</protein>
<keyword evidence="8" id="KW-1185">Reference proteome</keyword>
<keyword evidence="3" id="KW-0862">Zinc</keyword>
<sequence length="284" mass="32443">MTDNVDSQKTKDILTCPICLERFTKPKSLPCLHTFCEFCIMTFSTKELEKLGGKNHINCPVCRTTVQLPKKESTPKEFVDQMPTNFLINELLEKEDVTRPVKLCMSCEKLGSVSPAIFICIDCFDTLCETCQKYHKSNKASSNHDIKPISTLTDETKIPKAFKSICSDHSKKLKLFCNDHDVPCCILCVSLNHRKCDNVVTIEEEAKKFCADVKLEKLQMDIRNVSNDFDTLLSHYSECSQSNAAHYEDKQKMIEISFSTIISKFKALEITRKAELKKLNKDIF</sequence>
<evidence type="ECO:0000256" key="1">
    <source>
        <dbReference type="ARBA" id="ARBA00022723"/>
    </source>
</evidence>
<evidence type="ECO:0000256" key="2">
    <source>
        <dbReference type="ARBA" id="ARBA00022771"/>
    </source>
</evidence>
<evidence type="ECO:0000313" key="8">
    <source>
        <dbReference type="Proteomes" id="UP000507470"/>
    </source>
</evidence>
<dbReference type="AlphaFoldDB" id="A0A6J8CZ97"/>
<proteinExistence type="predicted"/>
<keyword evidence="1" id="KW-0479">Metal-binding</keyword>
<feature type="domain" description="RING-type" evidence="5">
    <location>
        <begin position="16"/>
        <end position="63"/>
    </location>
</feature>
<dbReference type="Pfam" id="PF00643">
    <property type="entry name" value="zf-B_box"/>
    <property type="match status" value="1"/>
</dbReference>
<feature type="domain" description="B box-type" evidence="6">
    <location>
        <begin position="99"/>
        <end position="149"/>
    </location>
</feature>
<dbReference type="Proteomes" id="UP000507470">
    <property type="component" value="Unassembled WGS sequence"/>
</dbReference>
<name>A0A6J8CZ97_MYTCO</name>
<evidence type="ECO:0000313" key="7">
    <source>
        <dbReference type="EMBL" id="CAC5400284.1"/>
    </source>
</evidence>
<dbReference type="PANTHER" id="PTHR25462">
    <property type="entry name" value="BONUS, ISOFORM C-RELATED"/>
    <property type="match status" value="1"/>
</dbReference>
<dbReference type="PANTHER" id="PTHR25462:SF296">
    <property type="entry name" value="MEIOTIC P26, ISOFORM F"/>
    <property type="match status" value="1"/>
</dbReference>
<evidence type="ECO:0000256" key="3">
    <source>
        <dbReference type="ARBA" id="ARBA00022833"/>
    </source>
</evidence>
<reference evidence="7 8" key="1">
    <citation type="submission" date="2020-06" db="EMBL/GenBank/DDBJ databases">
        <authorList>
            <person name="Li R."/>
            <person name="Bekaert M."/>
        </authorList>
    </citation>
    <scope>NUCLEOTIDE SEQUENCE [LARGE SCALE GENOMIC DNA]</scope>
    <source>
        <strain evidence="8">wild</strain>
    </source>
</reference>
<dbReference type="PROSITE" id="PS50119">
    <property type="entry name" value="ZF_BBOX"/>
    <property type="match status" value="1"/>
</dbReference>
<dbReference type="SUPFAM" id="SSF57845">
    <property type="entry name" value="B-box zinc-binding domain"/>
    <property type="match status" value="1"/>
</dbReference>
<dbReference type="Gene3D" id="3.30.40.10">
    <property type="entry name" value="Zinc/RING finger domain, C3HC4 (zinc finger)"/>
    <property type="match status" value="1"/>
</dbReference>
<gene>
    <name evidence="7" type="ORF">MCOR_34477</name>
</gene>
<organism evidence="7 8">
    <name type="scientific">Mytilus coruscus</name>
    <name type="common">Sea mussel</name>
    <dbReference type="NCBI Taxonomy" id="42192"/>
    <lineage>
        <taxon>Eukaryota</taxon>
        <taxon>Metazoa</taxon>
        <taxon>Spiralia</taxon>
        <taxon>Lophotrochozoa</taxon>
        <taxon>Mollusca</taxon>
        <taxon>Bivalvia</taxon>
        <taxon>Autobranchia</taxon>
        <taxon>Pteriomorphia</taxon>
        <taxon>Mytilida</taxon>
        <taxon>Mytiloidea</taxon>
        <taxon>Mytilidae</taxon>
        <taxon>Mytilinae</taxon>
        <taxon>Mytilus</taxon>
    </lineage>
</organism>
<dbReference type="GO" id="GO:0008270">
    <property type="term" value="F:zinc ion binding"/>
    <property type="evidence" value="ECO:0007669"/>
    <property type="project" value="UniProtKB-KW"/>
</dbReference>
<dbReference type="PROSITE" id="PS50089">
    <property type="entry name" value="ZF_RING_2"/>
    <property type="match status" value="1"/>
</dbReference>
<dbReference type="SUPFAM" id="SSF57850">
    <property type="entry name" value="RING/U-box"/>
    <property type="match status" value="1"/>
</dbReference>
<evidence type="ECO:0000259" key="6">
    <source>
        <dbReference type="PROSITE" id="PS50119"/>
    </source>
</evidence>
<dbReference type="InterPro" id="IPR017907">
    <property type="entry name" value="Znf_RING_CS"/>
</dbReference>
<dbReference type="PROSITE" id="PS00518">
    <property type="entry name" value="ZF_RING_1"/>
    <property type="match status" value="1"/>
</dbReference>
<evidence type="ECO:0000259" key="5">
    <source>
        <dbReference type="PROSITE" id="PS50089"/>
    </source>
</evidence>
<dbReference type="SMART" id="SM00184">
    <property type="entry name" value="RING"/>
    <property type="match status" value="1"/>
</dbReference>